<dbReference type="GO" id="GO:0005737">
    <property type="term" value="C:cytoplasm"/>
    <property type="evidence" value="ECO:0007669"/>
    <property type="project" value="UniProtKB-SubCell"/>
</dbReference>
<evidence type="ECO:0000313" key="11">
    <source>
        <dbReference type="EnsemblProtists" id="EOD32960"/>
    </source>
</evidence>
<dbReference type="GeneID" id="17278232"/>
<sequence length="168" mass="17921">MAPEWMVDVPEDLPSCWSVVARPAGVRCLVTTGGGETRRHAKGCAPRRFPSALPGGRRAAGGAGHVQLDCVWAEAEQTYYVRGYVLDLLAWKGLRLVDHPYEERVSDASCSSRFYDYGSAQMARELAAAPDKAARWRPGETEAALPIGALLAACEGAMEADSGAAAGR</sequence>
<proteinExistence type="inferred from homology"/>
<reference evidence="11" key="2">
    <citation type="submission" date="2024-10" db="UniProtKB">
        <authorList>
            <consortium name="EnsemblProtists"/>
        </authorList>
    </citation>
    <scope>IDENTIFICATION</scope>
</reference>
<evidence type="ECO:0000256" key="7">
    <source>
        <dbReference type="ARBA" id="ARBA00022490"/>
    </source>
</evidence>
<keyword evidence="6" id="KW-0813">Transport</keyword>
<evidence type="ECO:0000313" key="12">
    <source>
        <dbReference type="Proteomes" id="UP000013827"/>
    </source>
</evidence>
<dbReference type="InterPro" id="IPR017336">
    <property type="entry name" value="Snurportin-1"/>
</dbReference>
<organism evidence="11 12">
    <name type="scientific">Emiliania huxleyi (strain CCMP1516)</name>
    <dbReference type="NCBI Taxonomy" id="280463"/>
    <lineage>
        <taxon>Eukaryota</taxon>
        <taxon>Haptista</taxon>
        <taxon>Haptophyta</taxon>
        <taxon>Prymnesiophyceae</taxon>
        <taxon>Isochrysidales</taxon>
        <taxon>Noelaerhabdaceae</taxon>
        <taxon>Emiliania</taxon>
    </lineage>
</organism>
<evidence type="ECO:0000256" key="8">
    <source>
        <dbReference type="ARBA" id="ARBA00022884"/>
    </source>
</evidence>
<dbReference type="Gene3D" id="3.30.470.30">
    <property type="entry name" value="DNA ligase/mRNA capping enzyme"/>
    <property type="match status" value="1"/>
</dbReference>
<dbReference type="HOGENOM" id="CLU_1809821_0_0_1"/>
<dbReference type="PANTHER" id="PTHR13403">
    <property type="entry name" value="SNURPORTIN1 RNUT1 PROTEIN RNA, U TRANSPORTER 1"/>
    <property type="match status" value="1"/>
</dbReference>
<evidence type="ECO:0000256" key="9">
    <source>
        <dbReference type="ARBA" id="ARBA00023242"/>
    </source>
</evidence>
<dbReference type="RefSeq" id="XP_005785389.1">
    <property type="nucleotide sequence ID" value="XM_005785332.1"/>
</dbReference>
<evidence type="ECO:0000256" key="3">
    <source>
        <dbReference type="ARBA" id="ARBA00004496"/>
    </source>
</evidence>
<evidence type="ECO:0000256" key="5">
    <source>
        <dbReference type="ARBA" id="ARBA00016034"/>
    </source>
</evidence>
<dbReference type="AlphaFoldDB" id="A0A0D3KB25"/>
<evidence type="ECO:0000256" key="2">
    <source>
        <dbReference type="ARBA" id="ARBA00004123"/>
    </source>
</evidence>
<dbReference type="GO" id="GO:0061015">
    <property type="term" value="P:snRNA import into nucleus"/>
    <property type="evidence" value="ECO:0007669"/>
    <property type="project" value="InterPro"/>
</dbReference>
<dbReference type="Proteomes" id="UP000013827">
    <property type="component" value="Unassembled WGS sequence"/>
</dbReference>
<feature type="domain" description="Snurportin-1 m3G cap-binding" evidence="10">
    <location>
        <begin position="1"/>
        <end position="104"/>
    </location>
</feature>
<dbReference type="GO" id="GO:0003723">
    <property type="term" value="F:RNA binding"/>
    <property type="evidence" value="ECO:0007669"/>
    <property type="project" value="UniProtKB-KW"/>
</dbReference>
<reference evidence="12" key="1">
    <citation type="journal article" date="2013" name="Nature">
        <title>Pan genome of the phytoplankton Emiliania underpins its global distribution.</title>
        <authorList>
            <person name="Read B.A."/>
            <person name="Kegel J."/>
            <person name="Klute M.J."/>
            <person name="Kuo A."/>
            <person name="Lefebvre S.C."/>
            <person name="Maumus F."/>
            <person name="Mayer C."/>
            <person name="Miller J."/>
            <person name="Monier A."/>
            <person name="Salamov A."/>
            <person name="Young J."/>
            <person name="Aguilar M."/>
            <person name="Claverie J.M."/>
            <person name="Frickenhaus S."/>
            <person name="Gonzalez K."/>
            <person name="Herman E.K."/>
            <person name="Lin Y.C."/>
            <person name="Napier J."/>
            <person name="Ogata H."/>
            <person name="Sarno A.F."/>
            <person name="Shmutz J."/>
            <person name="Schroeder D."/>
            <person name="de Vargas C."/>
            <person name="Verret F."/>
            <person name="von Dassow P."/>
            <person name="Valentin K."/>
            <person name="Van de Peer Y."/>
            <person name="Wheeler G."/>
            <person name="Dacks J.B."/>
            <person name="Delwiche C.F."/>
            <person name="Dyhrman S.T."/>
            <person name="Glockner G."/>
            <person name="John U."/>
            <person name="Richards T."/>
            <person name="Worden A.Z."/>
            <person name="Zhang X."/>
            <person name="Grigoriev I.V."/>
            <person name="Allen A.E."/>
            <person name="Bidle K."/>
            <person name="Borodovsky M."/>
            <person name="Bowler C."/>
            <person name="Brownlee C."/>
            <person name="Cock J.M."/>
            <person name="Elias M."/>
            <person name="Gladyshev V.N."/>
            <person name="Groth M."/>
            <person name="Guda C."/>
            <person name="Hadaegh A."/>
            <person name="Iglesias-Rodriguez M.D."/>
            <person name="Jenkins J."/>
            <person name="Jones B.M."/>
            <person name="Lawson T."/>
            <person name="Leese F."/>
            <person name="Lindquist E."/>
            <person name="Lobanov A."/>
            <person name="Lomsadze A."/>
            <person name="Malik S.B."/>
            <person name="Marsh M.E."/>
            <person name="Mackinder L."/>
            <person name="Mock T."/>
            <person name="Mueller-Roeber B."/>
            <person name="Pagarete A."/>
            <person name="Parker M."/>
            <person name="Probert I."/>
            <person name="Quesneville H."/>
            <person name="Raines C."/>
            <person name="Rensing S.A."/>
            <person name="Riano-Pachon D.M."/>
            <person name="Richier S."/>
            <person name="Rokitta S."/>
            <person name="Shiraiwa Y."/>
            <person name="Soanes D.M."/>
            <person name="van der Giezen M."/>
            <person name="Wahlund T.M."/>
            <person name="Williams B."/>
            <person name="Wilson W."/>
            <person name="Wolfe G."/>
            <person name="Wurch L.L."/>
        </authorList>
    </citation>
    <scope>NUCLEOTIDE SEQUENCE</scope>
</reference>
<comment type="function">
    <text evidence="1">Functions as an U snRNP-specific nuclear import adapter. Involved in the trimethylguanosine (m3G)-cap-dependent nuclear import of U snRNPs. Binds specifically to the terminal m3G-cap U snRNAs.</text>
</comment>
<dbReference type="PaxDb" id="2903-EOD32960"/>
<evidence type="ECO:0000256" key="6">
    <source>
        <dbReference type="ARBA" id="ARBA00022448"/>
    </source>
</evidence>
<dbReference type="SUPFAM" id="SSF56091">
    <property type="entry name" value="DNA ligase/mRNA capping enzyme, catalytic domain"/>
    <property type="match status" value="1"/>
</dbReference>
<dbReference type="STRING" id="2903.R1F255"/>
<evidence type="ECO:0000256" key="4">
    <source>
        <dbReference type="ARBA" id="ARBA00007540"/>
    </source>
</evidence>
<name>A0A0D3KB25_EMIH1</name>
<protein>
    <recommendedName>
        <fullName evidence="5">Snurportin-1</fullName>
    </recommendedName>
</protein>
<keyword evidence="9" id="KW-0539">Nucleus</keyword>
<evidence type="ECO:0000256" key="1">
    <source>
        <dbReference type="ARBA" id="ARBA00003975"/>
    </source>
</evidence>
<dbReference type="eggNOG" id="KOG3132">
    <property type="taxonomic scope" value="Eukaryota"/>
</dbReference>
<dbReference type="Pfam" id="PF21974">
    <property type="entry name" value="SPN1_m3Gcap_bd"/>
    <property type="match status" value="1"/>
</dbReference>
<evidence type="ECO:0000259" key="10">
    <source>
        <dbReference type="Pfam" id="PF21974"/>
    </source>
</evidence>
<dbReference type="GO" id="GO:0005634">
    <property type="term" value="C:nucleus"/>
    <property type="evidence" value="ECO:0007669"/>
    <property type="project" value="UniProtKB-SubCell"/>
</dbReference>
<dbReference type="PANTHER" id="PTHR13403:SF6">
    <property type="entry name" value="SNURPORTIN-1"/>
    <property type="match status" value="1"/>
</dbReference>
<dbReference type="EnsemblProtists" id="EOD32960">
    <property type="protein sequence ID" value="EOD32960"/>
    <property type="gene ID" value="EMIHUDRAFT_230118"/>
</dbReference>
<keyword evidence="8" id="KW-0694">RNA-binding</keyword>
<comment type="subcellular location">
    <subcellularLocation>
        <location evidence="3">Cytoplasm</location>
    </subcellularLocation>
    <subcellularLocation>
        <location evidence="2">Nucleus</location>
    </subcellularLocation>
</comment>
<keyword evidence="12" id="KW-1185">Reference proteome</keyword>
<comment type="similarity">
    <text evidence="4">Belongs to the snurportin family.</text>
</comment>
<accession>A0A0D3KB25</accession>
<keyword evidence="7" id="KW-0963">Cytoplasm</keyword>
<dbReference type="KEGG" id="ehx:EMIHUDRAFT_230118"/>
<dbReference type="InterPro" id="IPR047857">
    <property type="entry name" value="Snurportin1_C"/>
</dbReference>